<keyword evidence="1" id="KW-0812">Transmembrane</keyword>
<keyword evidence="1" id="KW-0472">Membrane</keyword>
<feature type="transmembrane region" description="Helical" evidence="1">
    <location>
        <begin position="17"/>
        <end position="39"/>
    </location>
</feature>
<evidence type="ECO:0000256" key="1">
    <source>
        <dbReference type="SAM" id="Phobius"/>
    </source>
</evidence>
<proteinExistence type="predicted"/>
<accession>A0A7J6KQX7</accession>
<gene>
    <name evidence="2" type="ORF">FOL47_002571</name>
</gene>
<organism evidence="2 3">
    <name type="scientific">Perkinsus chesapeaki</name>
    <name type="common">Clam parasite</name>
    <name type="synonym">Perkinsus andrewsi</name>
    <dbReference type="NCBI Taxonomy" id="330153"/>
    <lineage>
        <taxon>Eukaryota</taxon>
        <taxon>Sar</taxon>
        <taxon>Alveolata</taxon>
        <taxon>Perkinsozoa</taxon>
        <taxon>Perkinsea</taxon>
        <taxon>Perkinsida</taxon>
        <taxon>Perkinsidae</taxon>
        <taxon>Perkinsus</taxon>
    </lineage>
</organism>
<evidence type="ECO:0000313" key="2">
    <source>
        <dbReference type="EMBL" id="KAF4648989.1"/>
    </source>
</evidence>
<reference evidence="2 3" key="1">
    <citation type="submission" date="2020-04" db="EMBL/GenBank/DDBJ databases">
        <title>Perkinsus chesapeaki whole genome sequence.</title>
        <authorList>
            <person name="Bogema D.R."/>
        </authorList>
    </citation>
    <scope>NUCLEOTIDE SEQUENCE [LARGE SCALE GENOMIC DNA]</scope>
    <source>
        <strain evidence="2">ATCC PRA-425</strain>
    </source>
</reference>
<name>A0A7J6KQX7_PERCH</name>
<keyword evidence="1" id="KW-1133">Transmembrane helix</keyword>
<dbReference type="EMBL" id="JAAPAO010001713">
    <property type="protein sequence ID" value="KAF4648989.1"/>
    <property type="molecule type" value="Genomic_DNA"/>
</dbReference>
<dbReference type="AlphaFoldDB" id="A0A7J6KQX7"/>
<sequence length="173" mass="18929">MAGCSPLTPFSKSSMGFVSYMMLVLFSVLVVSTGNPFIFLTPFFRGVGTCPPFENLGATALPSLDDNTMRVVLRSGGSYSGFNLTYSADPPSPGDPKKTTLKLAPCQNQNHRFILRLENLGFADLKKDCSDVFFVVVQESTGEHQLTLKVQNASLDLDLYYCDEPRTGTHPCL</sequence>
<protein>
    <submittedName>
        <fullName evidence="2">Uncharacterized protein</fullName>
    </submittedName>
</protein>
<keyword evidence="3" id="KW-1185">Reference proteome</keyword>
<dbReference type="Proteomes" id="UP000591131">
    <property type="component" value="Unassembled WGS sequence"/>
</dbReference>
<comment type="caution">
    <text evidence="2">The sequence shown here is derived from an EMBL/GenBank/DDBJ whole genome shotgun (WGS) entry which is preliminary data.</text>
</comment>
<evidence type="ECO:0000313" key="3">
    <source>
        <dbReference type="Proteomes" id="UP000591131"/>
    </source>
</evidence>